<organism evidence="1 2">
    <name type="scientific">Catharanthus roseus</name>
    <name type="common">Madagascar periwinkle</name>
    <name type="synonym">Vinca rosea</name>
    <dbReference type="NCBI Taxonomy" id="4058"/>
    <lineage>
        <taxon>Eukaryota</taxon>
        <taxon>Viridiplantae</taxon>
        <taxon>Streptophyta</taxon>
        <taxon>Embryophyta</taxon>
        <taxon>Tracheophyta</taxon>
        <taxon>Spermatophyta</taxon>
        <taxon>Magnoliopsida</taxon>
        <taxon>eudicotyledons</taxon>
        <taxon>Gunneridae</taxon>
        <taxon>Pentapetalae</taxon>
        <taxon>asterids</taxon>
        <taxon>lamiids</taxon>
        <taxon>Gentianales</taxon>
        <taxon>Apocynaceae</taxon>
        <taxon>Rauvolfioideae</taxon>
        <taxon>Vinceae</taxon>
        <taxon>Catharanthinae</taxon>
        <taxon>Catharanthus</taxon>
    </lineage>
</organism>
<accession>A0ACB9ZXN6</accession>
<name>A0ACB9ZXN6_CATRO</name>
<evidence type="ECO:0000313" key="1">
    <source>
        <dbReference type="EMBL" id="KAI5653382.1"/>
    </source>
</evidence>
<protein>
    <submittedName>
        <fullName evidence="1">Uncharacterized protein</fullName>
    </submittedName>
</protein>
<dbReference type="Proteomes" id="UP001060085">
    <property type="component" value="Linkage Group LG07"/>
</dbReference>
<comment type="caution">
    <text evidence="1">The sequence shown here is derived from an EMBL/GenBank/DDBJ whole genome shotgun (WGS) entry which is preliminary data.</text>
</comment>
<evidence type="ECO:0000313" key="2">
    <source>
        <dbReference type="Proteomes" id="UP001060085"/>
    </source>
</evidence>
<proteinExistence type="predicted"/>
<dbReference type="EMBL" id="CM044707">
    <property type="protein sequence ID" value="KAI5653382.1"/>
    <property type="molecule type" value="Genomic_DNA"/>
</dbReference>
<keyword evidence="2" id="KW-1185">Reference proteome</keyword>
<sequence length="100" mass="11530">MKNNEDHAKEFEGSKEPCELSVEKKARGREMCDHQMSENTKGVMGVNDLPQATIQVEESVILHVEEEISNAEHCDLMRDKNIEKESIEIEEKDRLEENES</sequence>
<reference evidence="2" key="1">
    <citation type="journal article" date="2023" name="Nat. Plants">
        <title>Single-cell RNA sequencing provides a high-resolution roadmap for understanding the multicellular compartmentation of specialized metabolism.</title>
        <authorList>
            <person name="Sun S."/>
            <person name="Shen X."/>
            <person name="Li Y."/>
            <person name="Li Y."/>
            <person name="Wang S."/>
            <person name="Li R."/>
            <person name="Zhang H."/>
            <person name="Shen G."/>
            <person name="Guo B."/>
            <person name="Wei J."/>
            <person name="Xu J."/>
            <person name="St-Pierre B."/>
            <person name="Chen S."/>
            <person name="Sun C."/>
        </authorList>
    </citation>
    <scope>NUCLEOTIDE SEQUENCE [LARGE SCALE GENOMIC DNA]</scope>
</reference>
<gene>
    <name evidence="1" type="ORF">M9H77_30569</name>
</gene>